<dbReference type="EMBL" id="DSDS01000068">
    <property type="protein sequence ID" value="HET97670.1"/>
    <property type="molecule type" value="Genomic_DNA"/>
</dbReference>
<dbReference type="PROSITE" id="PS01078">
    <property type="entry name" value="MOCF_BIOSYNTHESIS_1"/>
    <property type="match status" value="1"/>
</dbReference>
<organism evidence="9">
    <name type="scientific">Desulfurivibrio alkaliphilus</name>
    <dbReference type="NCBI Taxonomy" id="427923"/>
    <lineage>
        <taxon>Bacteria</taxon>
        <taxon>Pseudomonadati</taxon>
        <taxon>Thermodesulfobacteriota</taxon>
        <taxon>Desulfobulbia</taxon>
        <taxon>Desulfobulbales</taxon>
        <taxon>Desulfobulbaceae</taxon>
        <taxon>Desulfurivibrio</taxon>
    </lineage>
</organism>
<gene>
    <name evidence="9" type="ORF">ENN98_03045</name>
</gene>
<dbReference type="InterPro" id="IPR012245">
    <property type="entry name" value="MoaB"/>
</dbReference>
<dbReference type="InterPro" id="IPR001453">
    <property type="entry name" value="MoaB/Mog_dom"/>
</dbReference>
<evidence type="ECO:0000256" key="4">
    <source>
        <dbReference type="ARBA" id="ARBA00023150"/>
    </source>
</evidence>
<evidence type="ECO:0000256" key="2">
    <source>
        <dbReference type="ARBA" id="ARBA00006112"/>
    </source>
</evidence>
<dbReference type="Proteomes" id="UP000885986">
    <property type="component" value="Unassembled WGS sequence"/>
</dbReference>
<sequence>MSTYSCAVLTTSDKGSRGEREDTSGPALRQLLAEQGFTVAGHALVPDRIEEIRQVVLAWIDRDRIDLIVTTGGTGLSPSDVTPEAVRPLLDREIPGMAEAMRAASLLKTKNAMLSRGLAGTRGGSLIINLPGSRKAALENLEVLLPVLSHALEKIQGSTRDCQP</sequence>
<dbReference type="PIRSF" id="PIRSF006443">
    <property type="entry name" value="MoaB"/>
    <property type="match status" value="1"/>
</dbReference>
<dbReference type="GO" id="GO:0061598">
    <property type="term" value="F:molybdopterin adenylyltransferase activity"/>
    <property type="evidence" value="ECO:0007669"/>
    <property type="project" value="UniProtKB-EC"/>
</dbReference>
<dbReference type="InterPro" id="IPR008284">
    <property type="entry name" value="MoCF_biosynth_CS"/>
</dbReference>
<comment type="function">
    <text evidence="7">May be involved in the biosynthesis of molybdopterin.</text>
</comment>
<evidence type="ECO:0000256" key="6">
    <source>
        <dbReference type="ARBA" id="ARBA00058212"/>
    </source>
</evidence>
<keyword evidence="4 7" id="KW-0501">Molybdenum cofactor biosynthesis</keyword>
<dbReference type="CDD" id="cd00886">
    <property type="entry name" value="MogA_MoaB"/>
    <property type="match status" value="1"/>
</dbReference>
<name>A0A7C2XGM9_9BACT</name>
<dbReference type="GO" id="GO:0006777">
    <property type="term" value="P:Mo-molybdopterin cofactor biosynthetic process"/>
    <property type="evidence" value="ECO:0007669"/>
    <property type="project" value="UniProtKB-UniRule"/>
</dbReference>
<feature type="domain" description="MoaB/Mog" evidence="8">
    <location>
        <begin position="7"/>
        <end position="151"/>
    </location>
</feature>
<dbReference type="SUPFAM" id="SSF53218">
    <property type="entry name" value="Molybdenum cofactor biosynthesis proteins"/>
    <property type="match status" value="1"/>
</dbReference>
<evidence type="ECO:0000256" key="5">
    <source>
        <dbReference type="ARBA" id="ARBA00051131"/>
    </source>
</evidence>
<dbReference type="NCBIfam" id="TIGR00177">
    <property type="entry name" value="molyb_syn"/>
    <property type="match status" value="1"/>
</dbReference>
<proteinExistence type="inferred from homology"/>
<evidence type="ECO:0000256" key="1">
    <source>
        <dbReference type="ARBA" id="ARBA00005046"/>
    </source>
</evidence>
<comment type="similarity">
    <text evidence="2 7">Belongs to the MoaB/Mog family.</text>
</comment>
<evidence type="ECO:0000259" key="8">
    <source>
        <dbReference type="SMART" id="SM00852"/>
    </source>
</evidence>
<dbReference type="InterPro" id="IPR051920">
    <property type="entry name" value="MPT_Adenylyltrnsfr/MoaC-Rel"/>
</dbReference>
<dbReference type="Gene3D" id="3.40.980.10">
    <property type="entry name" value="MoaB/Mog-like domain"/>
    <property type="match status" value="1"/>
</dbReference>
<dbReference type="InterPro" id="IPR036425">
    <property type="entry name" value="MoaB/Mog-like_dom_sf"/>
</dbReference>
<reference evidence="9" key="1">
    <citation type="journal article" date="2020" name="mSystems">
        <title>Genome- and Community-Level Interaction Insights into Carbon Utilization and Element Cycling Functions of Hydrothermarchaeota in Hydrothermal Sediment.</title>
        <authorList>
            <person name="Zhou Z."/>
            <person name="Liu Y."/>
            <person name="Xu W."/>
            <person name="Pan J."/>
            <person name="Luo Z.H."/>
            <person name="Li M."/>
        </authorList>
    </citation>
    <scope>NUCLEOTIDE SEQUENCE [LARGE SCALE GENOMIC DNA]</scope>
    <source>
        <strain evidence="9">SpSt-1224</strain>
    </source>
</reference>
<comment type="caution">
    <text evidence="9">The sequence shown here is derived from an EMBL/GenBank/DDBJ whole genome shotgun (WGS) entry which is preliminary data.</text>
</comment>
<accession>A0A7C2XGM9</accession>
<dbReference type="UniPathway" id="UPA00344"/>
<dbReference type="Pfam" id="PF00994">
    <property type="entry name" value="MoCF_biosynth"/>
    <property type="match status" value="1"/>
</dbReference>
<evidence type="ECO:0000313" key="9">
    <source>
        <dbReference type="EMBL" id="HET97670.1"/>
    </source>
</evidence>
<comment type="function">
    <text evidence="6">Catalyzes the adenylation of molybdopterin as part of the biosynthesis of the molybdenum-cofactor.</text>
</comment>
<protein>
    <recommendedName>
        <fullName evidence="3 7">Molybdenum cofactor biosynthesis protein B</fullName>
    </recommendedName>
</protein>
<dbReference type="AlphaFoldDB" id="A0A7C2XGM9"/>
<comment type="pathway">
    <text evidence="1 7">Cofactor biosynthesis; molybdopterin biosynthesis.</text>
</comment>
<evidence type="ECO:0000256" key="7">
    <source>
        <dbReference type="PIRNR" id="PIRNR006443"/>
    </source>
</evidence>
<dbReference type="PANTHER" id="PTHR43764:SF1">
    <property type="entry name" value="MOLYBDOPTERIN MOLYBDOTRANSFERASE"/>
    <property type="match status" value="1"/>
</dbReference>
<evidence type="ECO:0000256" key="3">
    <source>
        <dbReference type="ARBA" id="ARBA00015262"/>
    </source>
</evidence>
<comment type="catalytic activity">
    <reaction evidence="5">
        <text>molybdopterin + ATP + H(+) = adenylyl-molybdopterin + diphosphate</text>
        <dbReference type="Rhea" id="RHEA:31331"/>
        <dbReference type="ChEBI" id="CHEBI:15378"/>
        <dbReference type="ChEBI" id="CHEBI:30616"/>
        <dbReference type="ChEBI" id="CHEBI:33019"/>
        <dbReference type="ChEBI" id="CHEBI:58698"/>
        <dbReference type="ChEBI" id="CHEBI:62727"/>
        <dbReference type="EC" id="2.7.7.75"/>
    </reaction>
</comment>
<dbReference type="SMART" id="SM00852">
    <property type="entry name" value="MoCF_biosynth"/>
    <property type="match status" value="1"/>
</dbReference>
<dbReference type="PANTHER" id="PTHR43764">
    <property type="entry name" value="MOLYBDENUM COFACTOR BIOSYNTHESIS"/>
    <property type="match status" value="1"/>
</dbReference>